<keyword evidence="1" id="KW-0812">Transmembrane</keyword>
<dbReference type="RefSeq" id="XP_064849835.1">
    <property type="nucleotide sequence ID" value="XM_064993763.1"/>
</dbReference>
<proteinExistence type="predicted"/>
<dbReference type="GO" id="GO:0005774">
    <property type="term" value="C:vacuolar membrane"/>
    <property type="evidence" value="ECO:0007669"/>
    <property type="project" value="TreeGrafter"/>
</dbReference>
<comment type="caution">
    <text evidence="2">The sequence shown here is derived from an EMBL/GenBank/DDBJ whole genome shotgun (WGS) entry which is preliminary data.</text>
</comment>
<dbReference type="InterPro" id="IPR005282">
    <property type="entry name" value="LC_transporter"/>
</dbReference>
<evidence type="ECO:0000256" key="1">
    <source>
        <dbReference type="SAM" id="Phobius"/>
    </source>
</evidence>
<dbReference type="AlphaFoldDB" id="A0AAV5QEF2"/>
<accession>A0AAV5QEF2</accession>
<feature type="transmembrane region" description="Helical" evidence="1">
    <location>
        <begin position="162"/>
        <end position="180"/>
    </location>
</feature>
<gene>
    <name evidence="2" type="ORF">DASC09_001600</name>
</gene>
<protein>
    <recommendedName>
        <fullName evidence="4">Transmembrane protein</fullName>
    </recommendedName>
</protein>
<evidence type="ECO:0000313" key="2">
    <source>
        <dbReference type="EMBL" id="GMM32835.1"/>
    </source>
</evidence>
<reference evidence="2 3" key="1">
    <citation type="journal article" date="2023" name="Elife">
        <title>Identification of key yeast species and microbe-microbe interactions impacting larval growth of Drosophila in the wild.</title>
        <authorList>
            <person name="Mure A."/>
            <person name="Sugiura Y."/>
            <person name="Maeda R."/>
            <person name="Honda K."/>
            <person name="Sakurai N."/>
            <person name="Takahashi Y."/>
            <person name="Watada M."/>
            <person name="Katoh T."/>
            <person name="Gotoh A."/>
            <person name="Gotoh Y."/>
            <person name="Taniguchi I."/>
            <person name="Nakamura K."/>
            <person name="Hayashi T."/>
            <person name="Katayama T."/>
            <person name="Uemura T."/>
            <person name="Hattori Y."/>
        </authorList>
    </citation>
    <scope>NUCLEOTIDE SEQUENCE [LARGE SCALE GENOMIC DNA]</scope>
    <source>
        <strain evidence="2 3">SC-9</strain>
    </source>
</reference>
<dbReference type="GeneID" id="90070814"/>
<keyword evidence="1" id="KW-0472">Membrane</keyword>
<keyword evidence="3" id="KW-1185">Reference proteome</keyword>
<name>A0AAV5QEF2_9ASCO</name>
<evidence type="ECO:0000313" key="3">
    <source>
        <dbReference type="Proteomes" id="UP001360560"/>
    </source>
</evidence>
<dbReference type="PANTHER" id="PTHR13131">
    <property type="entry name" value="CYSTINOSIN"/>
    <property type="match status" value="1"/>
</dbReference>
<evidence type="ECO:0008006" key="4">
    <source>
        <dbReference type="Google" id="ProtNLM"/>
    </source>
</evidence>
<dbReference type="Proteomes" id="UP001360560">
    <property type="component" value="Unassembled WGS sequence"/>
</dbReference>
<dbReference type="GO" id="GO:0015184">
    <property type="term" value="F:L-cystine transmembrane transporter activity"/>
    <property type="evidence" value="ECO:0007669"/>
    <property type="project" value="TreeGrafter"/>
</dbReference>
<feature type="transmembrane region" description="Helical" evidence="1">
    <location>
        <begin position="38"/>
        <end position="62"/>
    </location>
</feature>
<feature type="transmembrane region" description="Helical" evidence="1">
    <location>
        <begin position="120"/>
        <end position="142"/>
    </location>
</feature>
<organism evidence="2 3">
    <name type="scientific">Saccharomycopsis crataegensis</name>
    <dbReference type="NCBI Taxonomy" id="43959"/>
    <lineage>
        <taxon>Eukaryota</taxon>
        <taxon>Fungi</taxon>
        <taxon>Dikarya</taxon>
        <taxon>Ascomycota</taxon>
        <taxon>Saccharomycotina</taxon>
        <taxon>Saccharomycetes</taxon>
        <taxon>Saccharomycopsidaceae</taxon>
        <taxon>Saccharomycopsis</taxon>
    </lineage>
</organism>
<sequence>MLRDALQIASQSLKAAALIHQIQYHKAKRSVYGLSFDLVLLTLLQNLHLAVSFIFYSFSLSIKQYQARYPLSFGDGDNFSGIPMSSLVFLINCISLLAALVLLVQIFISYKITRNLSQKFSYTCLMIITGLELKNLYVLFMATSKQGSTNGMGNHSLLWLDFIYFFNLDSWIYGMLRFMPQASLNFAGISRFGYAGLSIKLELLSNILIIIQGLCNGQDFEHYPNSEIMLNYDVSVLSGVISLAACLVLLYQKKIYKNEKPIFVSKYQMIDDNNDNMNEVFEL</sequence>
<feature type="transmembrane region" description="Helical" evidence="1">
    <location>
        <begin position="192"/>
        <end position="214"/>
    </location>
</feature>
<keyword evidence="1" id="KW-1133">Transmembrane helix</keyword>
<feature type="transmembrane region" description="Helical" evidence="1">
    <location>
        <begin position="234"/>
        <end position="251"/>
    </location>
</feature>
<dbReference type="PANTHER" id="PTHR13131:SF5">
    <property type="entry name" value="CYSTINOSIN"/>
    <property type="match status" value="1"/>
</dbReference>
<dbReference type="EMBL" id="BTFZ01000001">
    <property type="protein sequence ID" value="GMM32835.1"/>
    <property type="molecule type" value="Genomic_DNA"/>
</dbReference>
<feature type="transmembrane region" description="Helical" evidence="1">
    <location>
        <begin position="82"/>
        <end position="108"/>
    </location>
</feature>